<dbReference type="GO" id="GO:0051301">
    <property type="term" value="P:cell division"/>
    <property type="evidence" value="ECO:0007669"/>
    <property type="project" value="TreeGrafter"/>
</dbReference>
<dbReference type="Gene3D" id="1.10.8.60">
    <property type="match status" value="1"/>
</dbReference>
<feature type="domain" description="ClpX-type ZB" evidence="8">
    <location>
        <begin position="1"/>
        <end position="56"/>
    </location>
</feature>
<dbReference type="SMART" id="SM00994">
    <property type="entry name" value="zf-C4_ClpX"/>
    <property type="match status" value="1"/>
</dbReference>
<keyword evidence="5 6" id="KW-0143">Chaperone</keyword>
<dbReference type="InterPro" id="IPR004487">
    <property type="entry name" value="Clp_protease_ATP-bd_su_ClpX"/>
</dbReference>
<dbReference type="SMART" id="SM00382">
    <property type="entry name" value="AAA"/>
    <property type="match status" value="1"/>
</dbReference>
<evidence type="ECO:0000256" key="5">
    <source>
        <dbReference type="ARBA" id="ARBA00023186"/>
    </source>
</evidence>
<dbReference type="CDD" id="cd19497">
    <property type="entry name" value="RecA-like_ClpX"/>
    <property type="match status" value="1"/>
</dbReference>
<dbReference type="InterPro" id="IPR003593">
    <property type="entry name" value="AAA+_ATPase"/>
</dbReference>
<keyword evidence="4 6" id="KW-0067">ATP-binding</keyword>
<dbReference type="FunFam" id="1.10.8.60:FF:000002">
    <property type="entry name" value="ATP-dependent Clp protease ATP-binding subunit ClpX"/>
    <property type="match status" value="1"/>
</dbReference>
<dbReference type="InterPro" id="IPR059188">
    <property type="entry name" value="Znf_CLPX-like"/>
</dbReference>
<dbReference type="SMART" id="SM01086">
    <property type="entry name" value="ClpB_D2-small"/>
    <property type="match status" value="1"/>
</dbReference>
<dbReference type="GO" id="GO:0140662">
    <property type="term" value="F:ATP-dependent protein folding chaperone"/>
    <property type="evidence" value="ECO:0007669"/>
    <property type="project" value="InterPro"/>
</dbReference>
<feature type="binding site" evidence="6">
    <location>
        <begin position="126"/>
        <end position="133"/>
    </location>
    <ligand>
        <name>ATP</name>
        <dbReference type="ChEBI" id="CHEBI:30616"/>
    </ligand>
</feature>
<feature type="binding site" evidence="6 7">
    <location>
        <position position="18"/>
    </location>
    <ligand>
        <name>Zn(2+)</name>
        <dbReference type="ChEBI" id="CHEBI:29105"/>
    </ligand>
</feature>
<keyword evidence="3 6" id="KW-0862">Zinc</keyword>
<evidence type="ECO:0000256" key="4">
    <source>
        <dbReference type="ARBA" id="ARBA00022840"/>
    </source>
</evidence>
<dbReference type="InterPro" id="IPR010603">
    <property type="entry name" value="Znf_CppX_C4"/>
</dbReference>
<keyword evidence="9" id="KW-0645">Protease</keyword>
<evidence type="ECO:0000313" key="9">
    <source>
        <dbReference type="EMBL" id="TAA74079.1"/>
    </source>
</evidence>
<dbReference type="PROSITE" id="PS51902">
    <property type="entry name" value="CLPX_ZB"/>
    <property type="match status" value="1"/>
</dbReference>
<evidence type="ECO:0000259" key="8">
    <source>
        <dbReference type="PROSITE" id="PS51902"/>
    </source>
</evidence>
<dbReference type="PANTHER" id="PTHR48102:SF7">
    <property type="entry name" value="ATP-DEPENDENT CLP PROTEASE ATP-BINDING SUBUNIT CLPX-LIKE, MITOCHONDRIAL"/>
    <property type="match status" value="1"/>
</dbReference>
<evidence type="ECO:0000256" key="2">
    <source>
        <dbReference type="ARBA" id="ARBA00022741"/>
    </source>
</evidence>
<protein>
    <recommendedName>
        <fullName evidence="6">ATP-dependent Clp protease ATP-binding subunit ClpX</fullName>
    </recommendedName>
</protein>
<dbReference type="GO" id="GO:0016887">
    <property type="term" value="F:ATP hydrolysis activity"/>
    <property type="evidence" value="ECO:0007669"/>
    <property type="project" value="InterPro"/>
</dbReference>
<dbReference type="InterPro" id="IPR027417">
    <property type="entry name" value="P-loop_NTPase"/>
</dbReference>
<dbReference type="GO" id="GO:0051603">
    <property type="term" value="P:proteolysis involved in protein catabolic process"/>
    <property type="evidence" value="ECO:0007669"/>
    <property type="project" value="TreeGrafter"/>
</dbReference>
<dbReference type="GO" id="GO:0046983">
    <property type="term" value="F:protein dimerization activity"/>
    <property type="evidence" value="ECO:0007669"/>
    <property type="project" value="UniProtKB-UniRule"/>
</dbReference>
<dbReference type="NCBIfam" id="TIGR00382">
    <property type="entry name" value="clpX"/>
    <property type="match status" value="1"/>
</dbReference>
<dbReference type="Pfam" id="PF07724">
    <property type="entry name" value="AAA_2"/>
    <property type="match status" value="1"/>
</dbReference>
<feature type="binding site" evidence="6 7">
    <location>
        <position position="40"/>
    </location>
    <ligand>
        <name>Zn(2+)</name>
        <dbReference type="ChEBI" id="CHEBI:29105"/>
    </ligand>
</feature>
<dbReference type="InterPro" id="IPR038366">
    <property type="entry name" value="Znf_CppX_C4_sf"/>
</dbReference>
<dbReference type="SUPFAM" id="SSF52540">
    <property type="entry name" value="P-loop containing nucleoside triphosphate hydrolases"/>
    <property type="match status" value="1"/>
</dbReference>
<evidence type="ECO:0000256" key="6">
    <source>
        <dbReference type="HAMAP-Rule" id="MF_00175"/>
    </source>
</evidence>
<dbReference type="AlphaFoldDB" id="A0A521FZ89"/>
<dbReference type="GO" id="GO:0008233">
    <property type="term" value="F:peptidase activity"/>
    <property type="evidence" value="ECO:0007669"/>
    <property type="project" value="UniProtKB-KW"/>
</dbReference>
<dbReference type="NCBIfam" id="NF003745">
    <property type="entry name" value="PRK05342.1"/>
    <property type="match status" value="1"/>
</dbReference>
<organism evidence="9 10">
    <name type="scientific">Candidatus Electronema aureum</name>
    <dbReference type="NCBI Taxonomy" id="2005002"/>
    <lineage>
        <taxon>Bacteria</taxon>
        <taxon>Pseudomonadati</taxon>
        <taxon>Thermodesulfobacteriota</taxon>
        <taxon>Desulfobulbia</taxon>
        <taxon>Desulfobulbales</taxon>
        <taxon>Desulfobulbaceae</taxon>
        <taxon>Candidatus Electronema</taxon>
    </lineage>
</organism>
<dbReference type="InterPro" id="IPR003959">
    <property type="entry name" value="ATPase_AAA_core"/>
</dbReference>
<comment type="function">
    <text evidence="6">ATP-dependent specificity component of the Clp protease. It directs the protease to specific substrates. Can perform chaperone functions in the absence of ClpP.</text>
</comment>
<comment type="subunit">
    <text evidence="6">Component of the ClpX-ClpP complex. Forms a hexameric ring that, in the presence of ATP, binds to fourteen ClpP subunits assembled into a disk-like structure with a central cavity, resembling the structure of eukaryotic proteasomes.</text>
</comment>
<keyword evidence="2 6" id="KW-0547">Nucleotide-binding</keyword>
<dbReference type="Gene3D" id="3.40.50.300">
    <property type="entry name" value="P-loop containing nucleotide triphosphate hydrolases"/>
    <property type="match status" value="1"/>
</dbReference>
<feature type="binding site" evidence="6 7">
    <location>
        <position position="15"/>
    </location>
    <ligand>
        <name>Zn(2+)</name>
        <dbReference type="ChEBI" id="CHEBI:29105"/>
    </ligand>
</feature>
<keyword evidence="1 6" id="KW-0479">Metal-binding</keyword>
<gene>
    <name evidence="6" type="primary">clpX</name>
    <name evidence="9" type="ORF">CDV28_1406</name>
</gene>
<dbReference type="SUPFAM" id="SSF57716">
    <property type="entry name" value="Glucocorticoid receptor-like (DNA-binding domain)"/>
    <property type="match status" value="1"/>
</dbReference>
<proteinExistence type="inferred from homology"/>
<dbReference type="Pfam" id="PF06689">
    <property type="entry name" value="zf-C4_ClpX"/>
    <property type="match status" value="1"/>
</dbReference>
<dbReference type="EMBL" id="NQJD01000040">
    <property type="protein sequence ID" value="TAA74079.1"/>
    <property type="molecule type" value="Genomic_DNA"/>
</dbReference>
<keyword evidence="10" id="KW-1185">Reference proteome</keyword>
<dbReference type="HAMAP" id="MF_00175">
    <property type="entry name" value="ClpX"/>
    <property type="match status" value="1"/>
</dbReference>
<dbReference type="FunFam" id="3.40.50.300:FF:000005">
    <property type="entry name" value="ATP-dependent Clp protease ATP-binding subunit ClpX"/>
    <property type="match status" value="1"/>
</dbReference>
<dbReference type="InterPro" id="IPR046425">
    <property type="entry name" value="ClpX_bact"/>
</dbReference>
<name>A0A521FZ89_9BACT</name>
<evidence type="ECO:0000256" key="1">
    <source>
        <dbReference type="ARBA" id="ARBA00022723"/>
    </source>
</evidence>
<comment type="caution">
    <text evidence="9">The sequence shown here is derived from an EMBL/GenBank/DDBJ whole genome shotgun (WGS) entry which is preliminary data.</text>
</comment>
<comment type="similarity">
    <text evidence="6 7">Belongs to the ClpX chaperone family.</text>
</comment>
<dbReference type="Proteomes" id="UP000316238">
    <property type="component" value="Unassembled WGS sequence"/>
</dbReference>
<accession>A0A521FZ89</accession>
<keyword evidence="9" id="KW-0378">Hydrolase</keyword>
<dbReference type="PANTHER" id="PTHR48102">
    <property type="entry name" value="ATP-DEPENDENT CLP PROTEASE ATP-BINDING SUBUNIT CLPX-LIKE, MITOCHONDRIAL-RELATED"/>
    <property type="match status" value="1"/>
</dbReference>
<reference evidence="9" key="1">
    <citation type="submission" date="2017-07" db="EMBL/GenBank/DDBJ databases">
        <title>The cable genome - Insights into the physiology and evolution of filamentous bacteria capable of sulfide oxidation via long distance electron transfer.</title>
        <authorList>
            <person name="Thorup C."/>
            <person name="Bjerg J.T."/>
            <person name="Schreiber L."/>
            <person name="Nielsen L.P."/>
            <person name="Kjeldsen K.U."/>
            <person name="Boesen T."/>
            <person name="Boggild A."/>
            <person name="Meysman F."/>
            <person name="Geelhoed J."/>
            <person name="Schramm A."/>
        </authorList>
    </citation>
    <scope>NUCLEOTIDE SEQUENCE [LARGE SCALE GENOMIC DNA]</scope>
    <source>
        <strain evidence="9">GS</strain>
    </source>
</reference>
<dbReference type="GO" id="GO:0005524">
    <property type="term" value="F:ATP binding"/>
    <property type="evidence" value="ECO:0007669"/>
    <property type="project" value="UniProtKB-UniRule"/>
</dbReference>
<dbReference type="GO" id="GO:0008270">
    <property type="term" value="F:zinc ion binding"/>
    <property type="evidence" value="ECO:0007669"/>
    <property type="project" value="UniProtKB-UniRule"/>
</dbReference>
<dbReference type="GO" id="GO:0009376">
    <property type="term" value="C:HslUV protease complex"/>
    <property type="evidence" value="ECO:0007669"/>
    <property type="project" value="TreeGrafter"/>
</dbReference>
<evidence type="ECO:0000256" key="7">
    <source>
        <dbReference type="PROSITE-ProRule" id="PRU01250"/>
    </source>
</evidence>
<dbReference type="Pfam" id="PF10431">
    <property type="entry name" value="ClpB_D2-small"/>
    <property type="match status" value="1"/>
</dbReference>
<evidence type="ECO:0000256" key="3">
    <source>
        <dbReference type="ARBA" id="ARBA00022833"/>
    </source>
</evidence>
<dbReference type="InterPro" id="IPR019489">
    <property type="entry name" value="Clp_ATPase_C"/>
</dbReference>
<dbReference type="GO" id="GO:0051082">
    <property type="term" value="F:unfolded protein binding"/>
    <property type="evidence" value="ECO:0007669"/>
    <property type="project" value="UniProtKB-UniRule"/>
</dbReference>
<feature type="binding site" evidence="6 7">
    <location>
        <position position="37"/>
    </location>
    <ligand>
        <name>Zn(2+)</name>
        <dbReference type="ChEBI" id="CHEBI:29105"/>
    </ligand>
</feature>
<dbReference type="InterPro" id="IPR050052">
    <property type="entry name" value="ATP-dep_Clp_protease_ClpX"/>
</dbReference>
<evidence type="ECO:0000313" key="10">
    <source>
        <dbReference type="Proteomes" id="UP000316238"/>
    </source>
</evidence>
<sequence>MSDELTGSSAGSRACSFCGRDEAEVARLIAGPDVYICSECVEICNGMIKEPADGAAQPAAVEPPSLLKPKEIHAHLNDYVIGQDYAKRVLAVAVHNHYKRISSRIAGKGDVNAVEIQKSNIVLIGPTGSGKTLLAQTLARVLNVPFSIADATTLTEAGYVGDDVETILVGLLQAADYDVERAQRGIVYIDEIDKIARKSDSPSLTRDVSGEGVQQALLKMIEGTTASVPPKGGRKHPQQDLIKIDTTDILFIVGGAFVGLDKVIKRRGGKKSIGFGAKIHLDKEKSEGDLLAEVQPEDLLKFGLIPELVGRLPVIAPMRELREEDLIRILKEPKNALTKQYMKLFELEGITLRFTEEALNAAAKKALERKAGARGLRSVMESAMLDVMYELPSDDYAVECVISEEVISKGEQPAVTRDEKRRKAA</sequence>
<dbReference type="Gene3D" id="6.20.220.10">
    <property type="entry name" value="ClpX chaperone, C4-type zinc finger domain"/>
    <property type="match status" value="1"/>
</dbReference>